<evidence type="ECO:0008006" key="7">
    <source>
        <dbReference type="Google" id="ProtNLM"/>
    </source>
</evidence>
<keyword evidence="2" id="KW-0325">Glycoprotein</keyword>
<evidence type="ECO:0000256" key="2">
    <source>
        <dbReference type="ARBA" id="ARBA00023180"/>
    </source>
</evidence>
<dbReference type="PANTHER" id="PTHR11709:SF409">
    <property type="entry name" value="MONOCOPPER OXIDASE-LIKE PROTEIN SKU5"/>
    <property type="match status" value="1"/>
</dbReference>
<comment type="similarity">
    <text evidence="1">Belongs to the multicopper oxidase family.</text>
</comment>
<feature type="domain" description="Plastocyanin-like" evidence="4">
    <location>
        <begin position="178"/>
        <end position="287"/>
    </location>
</feature>
<gene>
    <name evidence="5" type="ORF">LSAT_V11C800397600</name>
</gene>
<dbReference type="Pfam" id="PF07731">
    <property type="entry name" value="Cu-oxidase_2"/>
    <property type="match status" value="1"/>
</dbReference>
<dbReference type="GO" id="GO:0005507">
    <property type="term" value="F:copper ion binding"/>
    <property type="evidence" value="ECO:0007669"/>
    <property type="project" value="InterPro"/>
</dbReference>
<sequence>MVVVETEGSYTKQITLDSIDVHVGQSYSVLVTADQDDSDYYIVATPKLFNTTDDSPLVAKGVLHYTNSGSPVGGSLPPGPDPWDINFSVNQARSIRWNLTAGAARPNPQGTFNVSNVTLSETIILHGSEAIINRVYRNVVNNVSYINHVTPLKLADYYANGTGVFQVGHFPIDSVKPFAMYGVSVVGGAHKGWHEIVFQNELTRMDSWHLDGYGFYVVGFGDGEWTPKSRDTYNLYDPVVRSTVQVYPGGWTTVYVFLDNPGMWNLRSQLLKHWYLGQELYVRVHDDDPNPAKENPPPENLLLCGIFGEIKAPSGAPEPQPGW</sequence>
<dbReference type="Pfam" id="PF00394">
    <property type="entry name" value="Cu-oxidase"/>
    <property type="match status" value="1"/>
</dbReference>
<reference evidence="5 6" key="1">
    <citation type="journal article" date="2017" name="Nat. Commun.">
        <title>Genome assembly with in vitro proximity ligation data and whole-genome triplication in lettuce.</title>
        <authorList>
            <person name="Reyes-Chin-Wo S."/>
            <person name="Wang Z."/>
            <person name="Yang X."/>
            <person name="Kozik A."/>
            <person name="Arikit S."/>
            <person name="Song C."/>
            <person name="Xia L."/>
            <person name="Froenicke L."/>
            <person name="Lavelle D.O."/>
            <person name="Truco M.J."/>
            <person name="Xia R."/>
            <person name="Zhu S."/>
            <person name="Xu C."/>
            <person name="Xu H."/>
            <person name="Xu X."/>
            <person name="Cox K."/>
            <person name="Korf I."/>
            <person name="Meyers B.C."/>
            <person name="Michelmore R.W."/>
        </authorList>
    </citation>
    <scope>NUCLEOTIDE SEQUENCE [LARGE SCALE GENOMIC DNA]</scope>
    <source>
        <strain evidence="6">cv. Salinas</strain>
        <tissue evidence="5">Seedlings</tissue>
    </source>
</reference>
<evidence type="ECO:0000259" key="3">
    <source>
        <dbReference type="Pfam" id="PF00394"/>
    </source>
</evidence>
<evidence type="ECO:0000259" key="4">
    <source>
        <dbReference type="Pfam" id="PF07731"/>
    </source>
</evidence>
<dbReference type="InterPro" id="IPR045087">
    <property type="entry name" value="Cu-oxidase_fam"/>
</dbReference>
<dbReference type="InterPro" id="IPR008972">
    <property type="entry name" value="Cupredoxin"/>
</dbReference>
<dbReference type="AlphaFoldDB" id="A0A9R1UWK3"/>
<dbReference type="InterPro" id="IPR011706">
    <property type="entry name" value="Cu-oxidase_C"/>
</dbReference>
<evidence type="ECO:0000313" key="6">
    <source>
        <dbReference type="Proteomes" id="UP000235145"/>
    </source>
</evidence>
<keyword evidence="6" id="KW-1185">Reference proteome</keyword>
<proteinExistence type="inferred from homology"/>
<accession>A0A9R1UWK3</accession>
<feature type="domain" description="Plastocyanin-like" evidence="3">
    <location>
        <begin position="1"/>
        <end position="67"/>
    </location>
</feature>
<dbReference type="GO" id="GO:0016491">
    <property type="term" value="F:oxidoreductase activity"/>
    <property type="evidence" value="ECO:0007669"/>
    <property type="project" value="InterPro"/>
</dbReference>
<dbReference type="Gene3D" id="2.60.40.420">
    <property type="entry name" value="Cupredoxins - blue copper proteins"/>
    <property type="match status" value="2"/>
</dbReference>
<dbReference type="Proteomes" id="UP000235145">
    <property type="component" value="Unassembled WGS sequence"/>
</dbReference>
<dbReference type="PANTHER" id="PTHR11709">
    <property type="entry name" value="MULTI-COPPER OXIDASE"/>
    <property type="match status" value="1"/>
</dbReference>
<protein>
    <recommendedName>
        <fullName evidence="7">Plastocyanin-like domain-containing protein</fullName>
    </recommendedName>
</protein>
<comment type="caution">
    <text evidence="5">The sequence shown here is derived from an EMBL/GenBank/DDBJ whole genome shotgun (WGS) entry which is preliminary data.</text>
</comment>
<name>A0A9R1UWK3_LACSA</name>
<evidence type="ECO:0000313" key="5">
    <source>
        <dbReference type="EMBL" id="KAJ0194153.1"/>
    </source>
</evidence>
<dbReference type="InterPro" id="IPR001117">
    <property type="entry name" value="Cu-oxidase_2nd"/>
</dbReference>
<dbReference type="SUPFAM" id="SSF49503">
    <property type="entry name" value="Cupredoxins"/>
    <property type="match status" value="2"/>
</dbReference>
<evidence type="ECO:0000256" key="1">
    <source>
        <dbReference type="ARBA" id="ARBA00010609"/>
    </source>
</evidence>
<dbReference type="EMBL" id="NBSK02000008">
    <property type="protein sequence ID" value="KAJ0194153.1"/>
    <property type="molecule type" value="Genomic_DNA"/>
</dbReference>
<organism evidence="5 6">
    <name type="scientific">Lactuca sativa</name>
    <name type="common">Garden lettuce</name>
    <dbReference type="NCBI Taxonomy" id="4236"/>
    <lineage>
        <taxon>Eukaryota</taxon>
        <taxon>Viridiplantae</taxon>
        <taxon>Streptophyta</taxon>
        <taxon>Embryophyta</taxon>
        <taxon>Tracheophyta</taxon>
        <taxon>Spermatophyta</taxon>
        <taxon>Magnoliopsida</taxon>
        <taxon>eudicotyledons</taxon>
        <taxon>Gunneridae</taxon>
        <taxon>Pentapetalae</taxon>
        <taxon>asterids</taxon>
        <taxon>campanulids</taxon>
        <taxon>Asterales</taxon>
        <taxon>Asteraceae</taxon>
        <taxon>Cichorioideae</taxon>
        <taxon>Cichorieae</taxon>
        <taxon>Lactucinae</taxon>
        <taxon>Lactuca</taxon>
    </lineage>
</organism>